<feature type="compositionally biased region" description="Pro residues" evidence="7">
    <location>
        <begin position="414"/>
        <end position="438"/>
    </location>
</feature>
<evidence type="ECO:0000256" key="2">
    <source>
        <dbReference type="ARBA" id="ARBA00022527"/>
    </source>
</evidence>
<feature type="region of interest" description="Disordered" evidence="7">
    <location>
        <begin position="480"/>
        <end position="501"/>
    </location>
</feature>
<dbReference type="GO" id="GO:0004674">
    <property type="term" value="F:protein serine/threonine kinase activity"/>
    <property type="evidence" value="ECO:0007669"/>
    <property type="project" value="UniProtKB-KW"/>
</dbReference>
<dbReference type="EMBL" id="BOPO01000074">
    <property type="protein sequence ID" value="GIL28616.1"/>
    <property type="molecule type" value="Genomic_DNA"/>
</dbReference>
<dbReference type="InterPro" id="IPR011009">
    <property type="entry name" value="Kinase-like_dom_sf"/>
</dbReference>
<keyword evidence="2" id="KW-0723">Serine/threonine-protein kinase</keyword>
<evidence type="ECO:0000256" key="1">
    <source>
        <dbReference type="ARBA" id="ARBA00012513"/>
    </source>
</evidence>
<evidence type="ECO:0000256" key="6">
    <source>
        <dbReference type="ARBA" id="ARBA00022840"/>
    </source>
</evidence>
<feature type="compositionally biased region" description="Low complexity" evidence="7">
    <location>
        <begin position="487"/>
        <end position="498"/>
    </location>
</feature>
<protein>
    <recommendedName>
        <fullName evidence="1">non-specific serine/threonine protein kinase</fullName>
        <ecNumber evidence="1">2.7.11.1</ecNumber>
    </recommendedName>
</protein>
<sequence length="596" mass="61177">MPPGQSDIPVIPGYSRLELVSRGSTAQVYRAIQDRLNRPVAIKLLRVDDGLTTAEQVETELATTVALSAQPHIVSIIDTGSTSIGRPYIVMEYCEGGSYGHILARGGPLPVSEVVDVGVKVGEALQAAHEVGIIHRDVKPHNVLRSKYGPALTDFGIARAANDLSGTITLHKLTPQHASPEALRREPQGPASDVYSLASTMWNLLTGYPPFADPGDNSPDPFEYRDRALRDPLPPMPRPDVPPWLYAELLRAMAKTPAERHASAGEFAGALRRGWLRSSGELSTPGDAAPARNGETPHAPAGPAAGPGTAGPATAGPAAGVPGVAGAAGGVGPARHSGPELDSPFPPSPFDAAPGGQLPPVDPFAPMEANPFGATAPADPRTGSPAPGWPTPGAPAGWSATPPADPRNAAPAPVSVPPGPVAAPVPAPSGPVAEPPAPAGTQPDQPRRRIGIWPFVAAAVVGILIGVGALVVLRLGDNKKTPPPQAASPTAPTSAPAAGQDAKLKPTGVKLADHGTWVQLSWTDRTNGNALYLVTGGVAGTTPTKLAQPAHATTARIDALRADADYCFVVIGMTDVDHVSPGDRVCTHRTGSASPR</sequence>
<feature type="transmembrane region" description="Helical" evidence="8">
    <location>
        <begin position="452"/>
        <end position="473"/>
    </location>
</feature>
<keyword evidence="8" id="KW-1133">Transmembrane helix</keyword>
<evidence type="ECO:0000256" key="4">
    <source>
        <dbReference type="ARBA" id="ARBA00022741"/>
    </source>
</evidence>
<dbReference type="PANTHER" id="PTHR43289:SF6">
    <property type="entry name" value="SERINE_THREONINE-PROTEIN KINASE NEKL-3"/>
    <property type="match status" value="1"/>
</dbReference>
<evidence type="ECO:0000256" key="5">
    <source>
        <dbReference type="ARBA" id="ARBA00022777"/>
    </source>
</evidence>
<accession>A0A8J4ABK1</accession>
<evidence type="ECO:0000256" key="8">
    <source>
        <dbReference type="SAM" id="Phobius"/>
    </source>
</evidence>
<dbReference type="InterPro" id="IPR036116">
    <property type="entry name" value="FN3_sf"/>
</dbReference>
<dbReference type="SUPFAM" id="SSF56112">
    <property type="entry name" value="Protein kinase-like (PK-like)"/>
    <property type="match status" value="1"/>
</dbReference>
<dbReference type="EC" id="2.7.11.1" evidence="1"/>
<dbReference type="SMART" id="SM00220">
    <property type="entry name" value="S_TKc"/>
    <property type="match status" value="1"/>
</dbReference>
<keyword evidence="4" id="KW-0547">Nucleotide-binding</keyword>
<evidence type="ECO:0000256" key="3">
    <source>
        <dbReference type="ARBA" id="ARBA00022679"/>
    </source>
</evidence>
<keyword evidence="8" id="KW-0472">Membrane</keyword>
<feature type="domain" description="Protein kinase" evidence="9">
    <location>
        <begin position="14"/>
        <end position="276"/>
    </location>
</feature>
<reference evidence="11" key="1">
    <citation type="journal article" date="2021" name="Int. J. Syst. Evol. Microbiol.">
        <title>Actinocatenispora comari sp. nov., an endophytic actinomycete isolated from aerial parts of Comarum salesowianum.</title>
        <authorList>
            <person name="Oyunbileg N."/>
            <person name="Iizaka Y."/>
            <person name="Hamada M."/>
            <person name="Davaapurev B.O."/>
            <person name="Fukumoto A."/>
            <person name="Tsetseg B."/>
            <person name="Kato F."/>
            <person name="Tamura T."/>
            <person name="Batkhuu J."/>
            <person name="Anzai Y."/>
        </authorList>
    </citation>
    <scope>NUCLEOTIDE SEQUENCE [LARGE SCALE GENOMIC DNA]</scope>
    <source>
        <strain evidence="11">NUM-2625</strain>
    </source>
</reference>
<evidence type="ECO:0000259" key="9">
    <source>
        <dbReference type="PROSITE" id="PS50011"/>
    </source>
</evidence>
<dbReference type="PROSITE" id="PS50011">
    <property type="entry name" value="PROTEIN_KINASE_DOM"/>
    <property type="match status" value="1"/>
</dbReference>
<evidence type="ECO:0000313" key="11">
    <source>
        <dbReference type="Proteomes" id="UP000614996"/>
    </source>
</evidence>
<proteinExistence type="predicted"/>
<dbReference type="Pfam" id="PF00069">
    <property type="entry name" value="Pkinase"/>
    <property type="match status" value="1"/>
</dbReference>
<feature type="region of interest" description="Disordered" evidence="7">
    <location>
        <begin position="211"/>
        <end position="237"/>
    </location>
</feature>
<name>A0A8J4ABK1_9ACTN</name>
<keyword evidence="5" id="KW-0418">Kinase</keyword>
<dbReference type="AlphaFoldDB" id="A0A8J4ABK1"/>
<dbReference type="Gene3D" id="3.30.200.20">
    <property type="entry name" value="Phosphorylase Kinase, domain 1"/>
    <property type="match status" value="1"/>
</dbReference>
<dbReference type="Gene3D" id="1.10.510.10">
    <property type="entry name" value="Transferase(Phosphotransferase) domain 1"/>
    <property type="match status" value="1"/>
</dbReference>
<evidence type="ECO:0000256" key="7">
    <source>
        <dbReference type="SAM" id="MobiDB-lite"/>
    </source>
</evidence>
<dbReference type="Proteomes" id="UP000614996">
    <property type="component" value="Unassembled WGS sequence"/>
</dbReference>
<feature type="compositionally biased region" description="Low complexity" evidence="7">
    <location>
        <begin position="299"/>
        <end position="325"/>
    </location>
</feature>
<dbReference type="InterPro" id="IPR000719">
    <property type="entry name" value="Prot_kinase_dom"/>
</dbReference>
<feature type="compositionally biased region" description="Low complexity" evidence="7">
    <location>
        <begin position="394"/>
        <end position="413"/>
    </location>
</feature>
<keyword evidence="3" id="KW-0808">Transferase</keyword>
<dbReference type="PANTHER" id="PTHR43289">
    <property type="entry name" value="MITOGEN-ACTIVATED PROTEIN KINASE KINASE KINASE 20-RELATED"/>
    <property type="match status" value="1"/>
</dbReference>
<dbReference type="CDD" id="cd14014">
    <property type="entry name" value="STKc_PknB_like"/>
    <property type="match status" value="1"/>
</dbReference>
<feature type="region of interest" description="Disordered" evidence="7">
    <location>
        <begin position="278"/>
        <end position="445"/>
    </location>
</feature>
<keyword evidence="8" id="KW-0812">Transmembrane</keyword>
<organism evidence="10 11">
    <name type="scientific">Actinocatenispora comari</name>
    <dbReference type="NCBI Taxonomy" id="2807577"/>
    <lineage>
        <taxon>Bacteria</taxon>
        <taxon>Bacillati</taxon>
        <taxon>Actinomycetota</taxon>
        <taxon>Actinomycetes</taxon>
        <taxon>Micromonosporales</taxon>
        <taxon>Micromonosporaceae</taxon>
        <taxon>Actinocatenispora</taxon>
    </lineage>
</organism>
<dbReference type="SUPFAM" id="SSF49265">
    <property type="entry name" value="Fibronectin type III"/>
    <property type="match status" value="1"/>
</dbReference>
<keyword evidence="6" id="KW-0067">ATP-binding</keyword>
<evidence type="ECO:0000313" key="10">
    <source>
        <dbReference type="EMBL" id="GIL28616.1"/>
    </source>
</evidence>
<keyword evidence="11" id="KW-1185">Reference proteome</keyword>
<comment type="caution">
    <text evidence="10">The sequence shown here is derived from an EMBL/GenBank/DDBJ whole genome shotgun (WGS) entry which is preliminary data.</text>
</comment>
<gene>
    <name evidence="10" type="ORF">NUM_38700</name>
</gene>
<dbReference type="GO" id="GO:0005524">
    <property type="term" value="F:ATP binding"/>
    <property type="evidence" value="ECO:0007669"/>
    <property type="project" value="UniProtKB-KW"/>
</dbReference>